<organism evidence="4 5">
    <name type="scientific">Limnochorda pilosa</name>
    <dbReference type="NCBI Taxonomy" id="1555112"/>
    <lineage>
        <taxon>Bacteria</taxon>
        <taxon>Bacillati</taxon>
        <taxon>Bacillota</taxon>
        <taxon>Limnochordia</taxon>
        <taxon>Limnochordales</taxon>
        <taxon>Limnochordaceae</taxon>
        <taxon>Limnochorda</taxon>
    </lineage>
</organism>
<gene>
    <name evidence="4" type="ORF">LIP_2074</name>
</gene>
<dbReference type="InterPro" id="IPR036390">
    <property type="entry name" value="WH_DNA-bd_sf"/>
</dbReference>
<dbReference type="PANTHER" id="PTHR18964">
    <property type="entry name" value="ROK (REPRESSOR, ORF, KINASE) FAMILY"/>
    <property type="match status" value="1"/>
</dbReference>
<dbReference type="Proteomes" id="UP000065807">
    <property type="component" value="Chromosome"/>
</dbReference>
<evidence type="ECO:0000313" key="5">
    <source>
        <dbReference type="Proteomes" id="UP000065807"/>
    </source>
</evidence>
<evidence type="ECO:0000256" key="3">
    <source>
        <dbReference type="ARBA" id="ARBA00022629"/>
    </source>
</evidence>
<dbReference type="SUPFAM" id="SSF46785">
    <property type="entry name" value="Winged helix' DNA-binding domain"/>
    <property type="match status" value="1"/>
</dbReference>
<reference evidence="5" key="1">
    <citation type="submission" date="2015-07" db="EMBL/GenBank/DDBJ databases">
        <title>Complete genome sequence and phylogenetic analysis of Limnochorda pilosa.</title>
        <authorList>
            <person name="Watanabe M."/>
            <person name="Kojima H."/>
            <person name="Fukui M."/>
        </authorList>
    </citation>
    <scope>NUCLEOTIDE SEQUENCE [LARGE SCALE GENOMIC DNA]</scope>
    <source>
        <strain evidence="5">HC45</strain>
    </source>
</reference>
<keyword evidence="3" id="KW-0859">Xylose metabolism</keyword>
<reference evidence="5" key="2">
    <citation type="journal article" date="2016" name="Int. J. Syst. Evol. Microbiol.">
        <title>Complete genome sequence and cell structure of Limnochorda pilosa, a Gram-negative spore-former within the phylum Firmicutes.</title>
        <authorList>
            <person name="Watanabe M."/>
            <person name="Kojima H."/>
            <person name="Fukui M."/>
        </authorList>
    </citation>
    <scope>NUCLEOTIDE SEQUENCE [LARGE SCALE GENOMIC DNA]</scope>
    <source>
        <strain evidence="5">HC45</strain>
    </source>
</reference>
<dbReference type="SUPFAM" id="SSF53067">
    <property type="entry name" value="Actin-like ATPase domain"/>
    <property type="match status" value="1"/>
</dbReference>
<dbReference type="GO" id="GO:0042732">
    <property type="term" value="P:D-xylose metabolic process"/>
    <property type="evidence" value="ECO:0007669"/>
    <property type="project" value="UniProtKB-KW"/>
</dbReference>
<dbReference type="PATRIC" id="fig|1555112.3.peg.2111"/>
<evidence type="ECO:0000313" key="4">
    <source>
        <dbReference type="EMBL" id="BAS27915.1"/>
    </source>
</evidence>
<dbReference type="STRING" id="1555112.LIP_2074"/>
<dbReference type="KEGG" id="lpil:LIP_2074"/>
<sequence length="378" mass="40330">MRQANRIQVLAYIRRRGPVSIPQIAAEVGLSRPTVGRIVTQLIDSGRVRSDGQGEGDRRGGRKPNLVSFDPACMSILGVDIGAVRLSCALADLEGTVHLRLEQPTGIGDGIEAVMGRLTRMTDQALQLAPPELASRLAAVGVSAPGSVAQKDGRWIHFATLFPGIENVQIASRLEERLQVPTLVENDVNAALLGERRWGAARGFNHVLYVNIGYGLGAGVMVGGRLYRGASGNAGEIADMAMELPPTQGEESNEAQVRLESWLSGMGIARQAFERLGEELSAEEVFRRSAAGDPQCRALVAHVVDLVTLMGANLMAFFDPEILILGGGVSRSLSMDLLTSRITERLGRPARVVSSALGRDASLMGAVALALSQAERRL</sequence>
<comment type="similarity">
    <text evidence="2">Belongs to the ROK (NagC/XylR) family.</text>
</comment>
<dbReference type="Pfam" id="PF13412">
    <property type="entry name" value="HTH_24"/>
    <property type="match status" value="1"/>
</dbReference>
<evidence type="ECO:0000256" key="2">
    <source>
        <dbReference type="ARBA" id="ARBA00006479"/>
    </source>
</evidence>
<keyword evidence="3" id="KW-0119">Carbohydrate metabolism</keyword>
<dbReference type="Pfam" id="PF00480">
    <property type="entry name" value="ROK"/>
    <property type="match status" value="1"/>
</dbReference>
<dbReference type="AlphaFoldDB" id="A0A0K2SLD6"/>
<dbReference type="InterPro" id="IPR000600">
    <property type="entry name" value="ROK"/>
</dbReference>
<dbReference type="InterPro" id="IPR036388">
    <property type="entry name" value="WH-like_DNA-bd_sf"/>
</dbReference>
<name>A0A0K2SLD6_LIMPI</name>
<comment type="function">
    <text evidence="1">Transcriptional repressor of xylose-utilizing enzymes.</text>
</comment>
<dbReference type="InterPro" id="IPR043129">
    <property type="entry name" value="ATPase_NBD"/>
</dbReference>
<accession>A0A0K2SLD6</accession>
<protein>
    <submittedName>
        <fullName evidence="4">Uncharacterized protein</fullName>
    </submittedName>
</protein>
<evidence type="ECO:0000256" key="1">
    <source>
        <dbReference type="ARBA" id="ARBA00002486"/>
    </source>
</evidence>
<keyword evidence="5" id="KW-1185">Reference proteome</keyword>
<dbReference type="PANTHER" id="PTHR18964:SF149">
    <property type="entry name" value="BIFUNCTIONAL UDP-N-ACETYLGLUCOSAMINE 2-EPIMERASE_N-ACETYLMANNOSAMINE KINASE"/>
    <property type="match status" value="1"/>
</dbReference>
<dbReference type="Gene3D" id="3.30.420.40">
    <property type="match status" value="2"/>
</dbReference>
<dbReference type="EMBL" id="AP014924">
    <property type="protein sequence ID" value="BAS27915.1"/>
    <property type="molecule type" value="Genomic_DNA"/>
</dbReference>
<proteinExistence type="inferred from homology"/>
<dbReference type="Gene3D" id="1.10.10.10">
    <property type="entry name" value="Winged helix-like DNA-binding domain superfamily/Winged helix DNA-binding domain"/>
    <property type="match status" value="1"/>
</dbReference>